<proteinExistence type="predicted"/>
<reference evidence="2" key="2">
    <citation type="journal article" date="2024" name="Plant">
        <title>Genomic evolution and insights into agronomic trait innovations of Sesamum species.</title>
        <authorList>
            <person name="Miao H."/>
            <person name="Wang L."/>
            <person name="Qu L."/>
            <person name="Liu H."/>
            <person name="Sun Y."/>
            <person name="Le M."/>
            <person name="Wang Q."/>
            <person name="Wei S."/>
            <person name="Zheng Y."/>
            <person name="Lin W."/>
            <person name="Duan Y."/>
            <person name="Cao H."/>
            <person name="Xiong S."/>
            <person name="Wang X."/>
            <person name="Wei L."/>
            <person name="Li C."/>
            <person name="Ma Q."/>
            <person name="Ju M."/>
            <person name="Zhao R."/>
            <person name="Li G."/>
            <person name="Mu C."/>
            <person name="Tian Q."/>
            <person name="Mei H."/>
            <person name="Zhang T."/>
            <person name="Gao T."/>
            <person name="Zhang H."/>
        </authorList>
    </citation>
    <scope>NUCLEOTIDE SEQUENCE</scope>
    <source>
        <strain evidence="2">G02</strain>
    </source>
</reference>
<evidence type="ECO:0000313" key="2">
    <source>
        <dbReference type="EMBL" id="KAL0361501.1"/>
    </source>
</evidence>
<comment type="caution">
    <text evidence="2">The sequence shown here is derived from an EMBL/GenBank/DDBJ whole genome shotgun (WGS) entry which is preliminary data.</text>
</comment>
<dbReference type="EMBL" id="JACGWJ010000016">
    <property type="protein sequence ID" value="KAL0361501.1"/>
    <property type="molecule type" value="Genomic_DNA"/>
</dbReference>
<feature type="region of interest" description="Disordered" evidence="1">
    <location>
        <begin position="48"/>
        <end position="89"/>
    </location>
</feature>
<feature type="compositionally biased region" description="Basic and acidic residues" evidence="1">
    <location>
        <begin position="70"/>
        <end position="83"/>
    </location>
</feature>
<gene>
    <name evidence="2" type="ORF">Sradi_3834600</name>
</gene>
<name>A0AAW2Q1L3_SESRA</name>
<protein>
    <submittedName>
        <fullName evidence="2">Uncharacterized protein</fullName>
    </submittedName>
</protein>
<organism evidence="2">
    <name type="scientific">Sesamum radiatum</name>
    <name type="common">Black benniseed</name>
    <dbReference type="NCBI Taxonomy" id="300843"/>
    <lineage>
        <taxon>Eukaryota</taxon>
        <taxon>Viridiplantae</taxon>
        <taxon>Streptophyta</taxon>
        <taxon>Embryophyta</taxon>
        <taxon>Tracheophyta</taxon>
        <taxon>Spermatophyta</taxon>
        <taxon>Magnoliopsida</taxon>
        <taxon>eudicotyledons</taxon>
        <taxon>Gunneridae</taxon>
        <taxon>Pentapetalae</taxon>
        <taxon>asterids</taxon>
        <taxon>lamiids</taxon>
        <taxon>Lamiales</taxon>
        <taxon>Pedaliaceae</taxon>
        <taxon>Sesamum</taxon>
    </lineage>
</organism>
<reference evidence="2" key="1">
    <citation type="submission" date="2020-06" db="EMBL/GenBank/DDBJ databases">
        <authorList>
            <person name="Li T."/>
            <person name="Hu X."/>
            <person name="Zhang T."/>
            <person name="Song X."/>
            <person name="Zhang H."/>
            <person name="Dai N."/>
            <person name="Sheng W."/>
            <person name="Hou X."/>
            <person name="Wei L."/>
        </authorList>
    </citation>
    <scope>NUCLEOTIDE SEQUENCE</scope>
    <source>
        <strain evidence="2">G02</strain>
        <tissue evidence="2">Leaf</tissue>
    </source>
</reference>
<accession>A0AAW2Q1L3</accession>
<dbReference type="AlphaFoldDB" id="A0AAW2Q1L3"/>
<sequence length="89" mass="9948">MPLILLLSLSQPWNLHLWNQDLDRLLGEAEAEVRDAFCQVESGAVEEKIPEEEFSQPVKEGAASPSKESQAQEKGAEVEEKTRVWGNLS</sequence>
<evidence type="ECO:0000256" key="1">
    <source>
        <dbReference type="SAM" id="MobiDB-lite"/>
    </source>
</evidence>